<evidence type="ECO:0000313" key="2">
    <source>
        <dbReference type="EMBL" id="MFC3143610.1"/>
    </source>
</evidence>
<dbReference type="Pfam" id="PF20134">
    <property type="entry name" value="DUF6524"/>
    <property type="match status" value="1"/>
</dbReference>
<dbReference type="RefSeq" id="WP_275630894.1">
    <property type="nucleotide sequence ID" value="NZ_JARGYD010000001.1"/>
</dbReference>
<comment type="caution">
    <text evidence="2">The sequence shown here is derived from an EMBL/GenBank/DDBJ whole genome shotgun (WGS) entry which is preliminary data.</text>
</comment>
<feature type="transmembrane region" description="Helical" evidence="1">
    <location>
        <begin position="94"/>
        <end position="116"/>
    </location>
</feature>
<protein>
    <submittedName>
        <fullName evidence="2">DUF6524 family protein</fullName>
    </submittedName>
</protein>
<gene>
    <name evidence="2" type="ORF">ACFOGP_12885</name>
</gene>
<keyword evidence="1" id="KW-1133">Transmembrane helix</keyword>
<proteinExistence type="predicted"/>
<feature type="transmembrane region" description="Helical" evidence="1">
    <location>
        <begin position="62"/>
        <end position="82"/>
    </location>
</feature>
<sequence length="131" mass="14690">MALLIRWIFAFVLVIVTYNPTPWNYTRWALDTYETRLSIVVLAGLVLLVGYIIFLRATLRSIGLFGVVLILALLGAIVWVLLDMGWLSVENPDAMVWLGIIAVSAVMGIGLSWSIIRRRLSGQLDVDDIEE</sequence>
<feature type="transmembrane region" description="Helical" evidence="1">
    <location>
        <begin position="7"/>
        <end position="25"/>
    </location>
</feature>
<organism evidence="2 3">
    <name type="scientific">Psychromarinibacter halotolerans</name>
    <dbReference type="NCBI Taxonomy" id="1775175"/>
    <lineage>
        <taxon>Bacteria</taxon>
        <taxon>Pseudomonadati</taxon>
        <taxon>Pseudomonadota</taxon>
        <taxon>Alphaproteobacteria</taxon>
        <taxon>Rhodobacterales</taxon>
        <taxon>Paracoccaceae</taxon>
        <taxon>Psychromarinibacter</taxon>
    </lineage>
</organism>
<dbReference type="EMBL" id="JBHRTB010000010">
    <property type="protein sequence ID" value="MFC3143610.1"/>
    <property type="molecule type" value="Genomic_DNA"/>
</dbReference>
<dbReference type="InterPro" id="IPR045387">
    <property type="entry name" value="DUF6524"/>
</dbReference>
<keyword evidence="3" id="KW-1185">Reference proteome</keyword>
<accession>A0ABV7GQ73</accession>
<keyword evidence="1" id="KW-0812">Transmembrane</keyword>
<dbReference type="Proteomes" id="UP001595632">
    <property type="component" value="Unassembled WGS sequence"/>
</dbReference>
<evidence type="ECO:0000313" key="3">
    <source>
        <dbReference type="Proteomes" id="UP001595632"/>
    </source>
</evidence>
<keyword evidence="1" id="KW-0472">Membrane</keyword>
<evidence type="ECO:0000256" key="1">
    <source>
        <dbReference type="SAM" id="Phobius"/>
    </source>
</evidence>
<feature type="transmembrane region" description="Helical" evidence="1">
    <location>
        <begin position="37"/>
        <end position="55"/>
    </location>
</feature>
<reference evidence="3" key="1">
    <citation type="journal article" date="2019" name="Int. J. Syst. Evol. Microbiol.">
        <title>The Global Catalogue of Microorganisms (GCM) 10K type strain sequencing project: providing services to taxonomists for standard genome sequencing and annotation.</title>
        <authorList>
            <consortium name="The Broad Institute Genomics Platform"/>
            <consortium name="The Broad Institute Genome Sequencing Center for Infectious Disease"/>
            <person name="Wu L."/>
            <person name="Ma J."/>
        </authorList>
    </citation>
    <scope>NUCLEOTIDE SEQUENCE [LARGE SCALE GENOMIC DNA]</scope>
    <source>
        <strain evidence="3">KCTC 52366</strain>
    </source>
</reference>
<name>A0ABV7GQ73_9RHOB</name>